<evidence type="ECO:0000259" key="6">
    <source>
        <dbReference type="Pfam" id="PF17863"/>
    </source>
</evidence>
<evidence type="ECO:0000313" key="7">
    <source>
        <dbReference type="EMBL" id="CAI7989390.1"/>
    </source>
</evidence>
<dbReference type="Pfam" id="PF07726">
    <property type="entry name" value="AAA_3"/>
    <property type="match status" value="1"/>
</dbReference>
<dbReference type="EC" id="6.6.1.1" evidence="1"/>
<name>A0AA35VRQ6_GEOBA</name>
<dbReference type="Proteomes" id="UP001174909">
    <property type="component" value="Unassembled WGS sequence"/>
</dbReference>
<dbReference type="PIRSF" id="PIRSF002849">
    <property type="entry name" value="AAA_ATPase_chaperone_MoxR_prd"/>
    <property type="match status" value="1"/>
</dbReference>
<dbReference type="PANTHER" id="PTHR42759:SF5">
    <property type="entry name" value="METHANOL DEHYDROGENASE REGULATOR"/>
    <property type="match status" value="1"/>
</dbReference>
<evidence type="ECO:0000256" key="4">
    <source>
        <dbReference type="ARBA" id="ARBA00023444"/>
    </source>
</evidence>
<feature type="domain" description="ChlI/MoxR AAA lid" evidence="6">
    <location>
        <begin position="262"/>
        <end position="333"/>
    </location>
</feature>
<dbReference type="InterPro" id="IPR011703">
    <property type="entry name" value="ATPase_AAA-3"/>
</dbReference>
<dbReference type="GO" id="GO:0005524">
    <property type="term" value="F:ATP binding"/>
    <property type="evidence" value="ECO:0007669"/>
    <property type="project" value="UniProtKB-KW"/>
</dbReference>
<accession>A0AA35VRQ6</accession>
<keyword evidence="8" id="KW-1185">Reference proteome</keyword>
<evidence type="ECO:0000313" key="8">
    <source>
        <dbReference type="Proteomes" id="UP001174909"/>
    </source>
</evidence>
<dbReference type="Pfam" id="PF17863">
    <property type="entry name" value="AAA_lid_2"/>
    <property type="match status" value="1"/>
</dbReference>
<dbReference type="FunFam" id="3.40.50.300:FF:000640">
    <property type="entry name" value="MoxR family ATPase"/>
    <property type="match status" value="1"/>
</dbReference>
<gene>
    <name evidence="7" type="ORF">GBAR_LOCUS196</name>
</gene>
<evidence type="ECO:0000256" key="3">
    <source>
        <dbReference type="ARBA" id="ARBA00022840"/>
    </source>
</evidence>
<proteinExistence type="predicted"/>
<dbReference type="Gene3D" id="1.10.8.80">
    <property type="entry name" value="Magnesium chelatase subunit I, C-Terminal domain"/>
    <property type="match status" value="1"/>
</dbReference>
<evidence type="ECO:0000256" key="1">
    <source>
        <dbReference type="ARBA" id="ARBA00012825"/>
    </source>
</evidence>
<dbReference type="GO" id="GO:0016851">
    <property type="term" value="F:magnesium chelatase activity"/>
    <property type="evidence" value="ECO:0007669"/>
    <property type="project" value="UniProtKB-EC"/>
</dbReference>
<dbReference type="GO" id="GO:0016887">
    <property type="term" value="F:ATP hydrolysis activity"/>
    <property type="evidence" value="ECO:0007669"/>
    <property type="project" value="InterPro"/>
</dbReference>
<dbReference type="CDD" id="cd00009">
    <property type="entry name" value="AAA"/>
    <property type="match status" value="1"/>
</dbReference>
<comment type="pathway">
    <text evidence="4">Porphyrin-containing compound metabolism.</text>
</comment>
<feature type="domain" description="ATPase AAA-3" evidence="5">
    <location>
        <begin position="69"/>
        <end position="199"/>
    </location>
</feature>
<reference evidence="7" key="1">
    <citation type="submission" date="2023-03" db="EMBL/GenBank/DDBJ databases">
        <authorList>
            <person name="Steffen K."/>
            <person name="Cardenas P."/>
        </authorList>
    </citation>
    <scope>NUCLEOTIDE SEQUENCE</scope>
</reference>
<dbReference type="PANTHER" id="PTHR42759">
    <property type="entry name" value="MOXR FAMILY PROTEIN"/>
    <property type="match status" value="1"/>
</dbReference>
<keyword evidence="2" id="KW-0547">Nucleotide-binding</keyword>
<dbReference type="EMBL" id="CASHTH010000031">
    <property type="protein sequence ID" value="CAI7989390.1"/>
    <property type="molecule type" value="Genomic_DNA"/>
</dbReference>
<comment type="caution">
    <text evidence="7">The sequence shown here is derived from an EMBL/GenBank/DDBJ whole genome shotgun (WGS) entry which is preliminary data.</text>
</comment>
<dbReference type="SUPFAM" id="SSF52540">
    <property type="entry name" value="P-loop containing nucleoside triphosphate hydrolases"/>
    <property type="match status" value="1"/>
</dbReference>
<protein>
    <recommendedName>
        <fullName evidence="1">magnesium chelatase</fullName>
        <ecNumber evidence="1">6.6.1.1</ecNumber>
    </recommendedName>
</protein>
<dbReference type="Gene3D" id="3.40.50.300">
    <property type="entry name" value="P-loop containing nucleotide triphosphate hydrolases"/>
    <property type="match status" value="1"/>
</dbReference>
<dbReference type="AlphaFoldDB" id="A0AA35VRQ6"/>
<organism evidence="7 8">
    <name type="scientific">Geodia barretti</name>
    <name type="common">Barrett's horny sponge</name>
    <dbReference type="NCBI Taxonomy" id="519541"/>
    <lineage>
        <taxon>Eukaryota</taxon>
        <taxon>Metazoa</taxon>
        <taxon>Porifera</taxon>
        <taxon>Demospongiae</taxon>
        <taxon>Heteroscleromorpha</taxon>
        <taxon>Tetractinellida</taxon>
        <taxon>Astrophorina</taxon>
        <taxon>Geodiidae</taxon>
        <taxon>Geodia</taxon>
    </lineage>
</organism>
<sequence length="344" mass="37469">MLHWRQVHLTQRRSIAVQNIAVSAPAGLPATIIEATEVGRRIAQNIATVIVGKDEVIEQALAALIAEGHILVEDVPGVGKTMLARALAISIGGTFSRIQFTPDLLPSDVTGVSVYNQSTEEFSFRSGPIAAQLVLADEINRATPKTQSALLEAMEERQITVDGITHPLPPPFLVIATQNSIEYEGTFPLPEAQLDRFLIRMSVGYPKFAEEMTIIAQQEHTHPITDMQAVANPEQVLSMQTVAQEIYVDGLVREYIVALAEATREHVDTTLGASPRASLGLFRASRAMALLRGRDYVLPDDVKELAPSVLSHRIVLTPASRMRGVRTEQLVAELLNTVPVPGAR</sequence>
<dbReference type="InterPro" id="IPR027417">
    <property type="entry name" value="P-loop_NTPase"/>
</dbReference>
<dbReference type="InterPro" id="IPR050764">
    <property type="entry name" value="CbbQ/NirQ/NorQ/GpvN"/>
</dbReference>
<evidence type="ECO:0000256" key="2">
    <source>
        <dbReference type="ARBA" id="ARBA00022741"/>
    </source>
</evidence>
<keyword evidence="3" id="KW-0067">ATP-binding</keyword>
<dbReference type="InterPro" id="IPR041628">
    <property type="entry name" value="ChlI/MoxR_AAA_lid"/>
</dbReference>
<evidence type="ECO:0000259" key="5">
    <source>
        <dbReference type="Pfam" id="PF07726"/>
    </source>
</evidence>